<dbReference type="InterPro" id="IPR008266">
    <property type="entry name" value="Tyr_kinase_AS"/>
</dbReference>
<dbReference type="InterPro" id="IPR051681">
    <property type="entry name" value="Ser/Thr_Kinases-Pseudokinases"/>
</dbReference>
<dbReference type="AlphaFoldDB" id="A0A8H6ZA30"/>
<name>A0A8H6ZA30_9AGAR</name>
<keyword evidence="4" id="KW-0067">ATP-binding</keyword>
<feature type="compositionally biased region" description="Low complexity" evidence="5">
    <location>
        <begin position="654"/>
        <end position="669"/>
    </location>
</feature>
<keyword evidence="8" id="KW-1185">Reference proteome</keyword>
<dbReference type="InterPro" id="IPR001245">
    <property type="entry name" value="Ser-Thr/Tyr_kinase_cat_dom"/>
</dbReference>
<feature type="domain" description="Protein kinase" evidence="6">
    <location>
        <begin position="159"/>
        <end position="427"/>
    </location>
</feature>
<comment type="caution">
    <text evidence="7">The sequence shown here is derived from an EMBL/GenBank/DDBJ whole genome shotgun (WGS) entry which is preliminary data.</text>
</comment>
<dbReference type="PROSITE" id="PS00109">
    <property type="entry name" value="PROTEIN_KINASE_TYR"/>
    <property type="match status" value="1"/>
</dbReference>
<dbReference type="InterPro" id="IPR000719">
    <property type="entry name" value="Prot_kinase_dom"/>
</dbReference>
<proteinExistence type="predicted"/>
<feature type="region of interest" description="Disordered" evidence="5">
    <location>
        <begin position="547"/>
        <end position="568"/>
    </location>
</feature>
<evidence type="ECO:0000256" key="3">
    <source>
        <dbReference type="ARBA" id="ARBA00022777"/>
    </source>
</evidence>
<evidence type="ECO:0000313" key="8">
    <source>
        <dbReference type="Proteomes" id="UP000623467"/>
    </source>
</evidence>
<dbReference type="PANTHER" id="PTHR44329:SF288">
    <property type="entry name" value="MITOGEN-ACTIVATED PROTEIN KINASE KINASE KINASE 20"/>
    <property type="match status" value="1"/>
</dbReference>
<dbReference type="OrthoDB" id="346907at2759"/>
<dbReference type="Proteomes" id="UP000623467">
    <property type="component" value="Unassembled WGS sequence"/>
</dbReference>
<dbReference type="Gene3D" id="1.10.510.10">
    <property type="entry name" value="Transferase(Phosphotransferase) domain 1"/>
    <property type="match status" value="1"/>
</dbReference>
<dbReference type="InterPro" id="IPR011009">
    <property type="entry name" value="Kinase-like_dom_sf"/>
</dbReference>
<evidence type="ECO:0000256" key="1">
    <source>
        <dbReference type="ARBA" id="ARBA00022679"/>
    </source>
</evidence>
<feature type="region of interest" description="Disordered" evidence="5">
    <location>
        <begin position="644"/>
        <end position="676"/>
    </location>
</feature>
<evidence type="ECO:0000256" key="5">
    <source>
        <dbReference type="SAM" id="MobiDB-lite"/>
    </source>
</evidence>
<dbReference type="SUPFAM" id="SSF56112">
    <property type="entry name" value="Protein kinase-like (PK-like)"/>
    <property type="match status" value="1"/>
</dbReference>
<accession>A0A8H6ZA30</accession>
<evidence type="ECO:0000256" key="2">
    <source>
        <dbReference type="ARBA" id="ARBA00022741"/>
    </source>
</evidence>
<dbReference type="PANTHER" id="PTHR44329">
    <property type="entry name" value="SERINE/THREONINE-PROTEIN KINASE TNNI3K-RELATED"/>
    <property type="match status" value="1"/>
</dbReference>
<keyword evidence="2" id="KW-0547">Nucleotide-binding</keyword>
<evidence type="ECO:0000313" key="7">
    <source>
        <dbReference type="EMBL" id="KAF7373444.1"/>
    </source>
</evidence>
<evidence type="ECO:0000256" key="4">
    <source>
        <dbReference type="ARBA" id="ARBA00022840"/>
    </source>
</evidence>
<dbReference type="GO" id="GO:0004674">
    <property type="term" value="F:protein serine/threonine kinase activity"/>
    <property type="evidence" value="ECO:0007669"/>
    <property type="project" value="TreeGrafter"/>
</dbReference>
<keyword evidence="1" id="KW-0808">Transferase</keyword>
<gene>
    <name evidence="7" type="ORF">MSAN_00554100</name>
</gene>
<evidence type="ECO:0000259" key="6">
    <source>
        <dbReference type="PROSITE" id="PS50011"/>
    </source>
</evidence>
<dbReference type="PROSITE" id="PS50011">
    <property type="entry name" value="PROTEIN_KINASE_DOM"/>
    <property type="match status" value="1"/>
</dbReference>
<dbReference type="EMBL" id="JACAZH010000003">
    <property type="protein sequence ID" value="KAF7373444.1"/>
    <property type="molecule type" value="Genomic_DNA"/>
</dbReference>
<sequence>MNPGFRSLEVLAAPASWGGRSINDLTQFQKVLDGYVLSMASSNVISAVVGSLESRKKLMDFSSQLGLTNDPKLRAAQRADDERIATTFVSIFNSALDEDAVLRLEGDSAQHFLDVVQGALDKGFLLAEEDSRMARRMIRKLSERCDMLSSSLFIAGVSGREEHPTFGGGYGDIFRASYNEKPVALKRMRYFLRGAELRHVHLKFCREALVWKDLRHPNILAFLGIDRDSFPSTLSMGSPWMEHGTILNYLQNNGHANVDKSLYEIAQGLQYLHSRNVIHGDLRGANILVNENWNACLADFGLSKFSDATSSMTIDRGGSLYWMAPELIVPDRFGLQFARTRATDVYAFGCVCLELYTGRPPFADLREPAALLKIMNNERPQPPVGPPVMSDALWDHVSACWAEHPQARPETQLVVQTLKSFQPLPLILEVLTKESHSGKDPETERAEIEDRVENANLLSQALAMATSEELGAGVIKVQGISLSSLLVIITYVLTDARTGISPKIPWASVGAERSRAAKDAKGKQRAVRTRKTGNAVVPTLNSITPNVVSSNGIDRNANGDGMGGEVEDGGQTREEELLEGLLTTNQHLMEALALYDDLKRGCAREGDGGEEPEGDCFVADYLLVGYFLKQYMTEVLHPSHVNIGGSTSHHHSRSPSPSLAPVPVSLQPSYSGHPPPPACPFAIPDPDTDTYANAEPSCPRTRRRMLLPRKANASIQERRARCTSPPTKTCGGYSRNAGSGLRMRIC</sequence>
<protein>
    <submittedName>
        <fullName evidence="7">Kinase-like protein</fullName>
    </submittedName>
</protein>
<dbReference type="Pfam" id="PF07714">
    <property type="entry name" value="PK_Tyr_Ser-Thr"/>
    <property type="match status" value="1"/>
</dbReference>
<reference evidence="7" key="1">
    <citation type="submission" date="2020-05" db="EMBL/GenBank/DDBJ databases">
        <title>Mycena genomes resolve the evolution of fungal bioluminescence.</title>
        <authorList>
            <person name="Tsai I.J."/>
        </authorList>
    </citation>
    <scope>NUCLEOTIDE SEQUENCE</scope>
    <source>
        <strain evidence="7">160909Yilan</strain>
    </source>
</reference>
<dbReference type="GO" id="GO:0005524">
    <property type="term" value="F:ATP binding"/>
    <property type="evidence" value="ECO:0007669"/>
    <property type="project" value="UniProtKB-KW"/>
</dbReference>
<keyword evidence="3 7" id="KW-0418">Kinase</keyword>
<organism evidence="7 8">
    <name type="scientific">Mycena sanguinolenta</name>
    <dbReference type="NCBI Taxonomy" id="230812"/>
    <lineage>
        <taxon>Eukaryota</taxon>
        <taxon>Fungi</taxon>
        <taxon>Dikarya</taxon>
        <taxon>Basidiomycota</taxon>
        <taxon>Agaricomycotina</taxon>
        <taxon>Agaricomycetes</taxon>
        <taxon>Agaricomycetidae</taxon>
        <taxon>Agaricales</taxon>
        <taxon>Marasmiineae</taxon>
        <taxon>Mycenaceae</taxon>
        <taxon>Mycena</taxon>
    </lineage>
</organism>